<organism evidence="10 11">
    <name type="scientific">Beauveria brongniartii RCEF 3172</name>
    <dbReference type="NCBI Taxonomy" id="1081107"/>
    <lineage>
        <taxon>Eukaryota</taxon>
        <taxon>Fungi</taxon>
        <taxon>Dikarya</taxon>
        <taxon>Ascomycota</taxon>
        <taxon>Pezizomycotina</taxon>
        <taxon>Sordariomycetes</taxon>
        <taxon>Hypocreomycetidae</taxon>
        <taxon>Hypocreales</taxon>
        <taxon>Cordycipitaceae</taxon>
        <taxon>Beauveria</taxon>
        <taxon>Beauveria brongniartii</taxon>
    </lineage>
</organism>
<dbReference type="SUPFAM" id="SSF51735">
    <property type="entry name" value="NAD(P)-binding Rossmann-fold domains"/>
    <property type="match status" value="2"/>
</dbReference>
<dbReference type="Gene3D" id="3.10.129.110">
    <property type="entry name" value="Polyketide synthase dehydratase"/>
    <property type="match status" value="1"/>
</dbReference>
<dbReference type="SMART" id="SM00823">
    <property type="entry name" value="PKS_PP"/>
    <property type="match status" value="1"/>
</dbReference>
<feature type="domain" description="PKS/mFAS DH" evidence="9">
    <location>
        <begin position="929"/>
        <end position="1207"/>
    </location>
</feature>
<feature type="region of interest" description="N-terminal hotdog fold" evidence="6">
    <location>
        <begin position="929"/>
        <end position="1048"/>
    </location>
</feature>
<keyword evidence="4" id="KW-0560">Oxidoreductase</keyword>
<dbReference type="InterPro" id="IPR036291">
    <property type="entry name" value="NAD(P)-bd_dom_sf"/>
</dbReference>
<keyword evidence="3" id="KW-0808">Transferase</keyword>
<dbReference type="InterPro" id="IPR014031">
    <property type="entry name" value="Ketoacyl_synth_C"/>
</dbReference>
<comment type="caution">
    <text evidence="10">The sequence shown here is derived from an EMBL/GenBank/DDBJ whole genome shotgun (WGS) entry which is preliminary data.</text>
</comment>
<dbReference type="InterPro" id="IPR013968">
    <property type="entry name" value="PKS_KR"/>
</dbReference>
<dbReference type="InterPro" id="IPR006162">
    <property type="entry name" value="Ppantetheine_attach_site"/>
</dbReference>
<dbReference type="Pfam" id="PF02801">
    <property type="entry name" value="Ketoacyl-synt_C"/>
    <property type="match status" value="1"/>
</dbReference>
<keyword evidence="5" id="KW-0511">Multifunctional enzyme</keyword>
<evidence type="ECO:0000256" key="4">
    <source>
        <dbReference type="ARBA" id="ARBA00023002"/>
    </source>
</evidence>
<dbReference type="InterPro" id="IPR014030">
    <property type="entry name" value="Ketoacyl_synth_N"/>
</dbReference>
<accession>A0A167ABY5</accession>
<dbReference type="InterPro" id="IPR049900">
    <property type="entry name" value="PKS_mFAS_DH"/>
</dbReference>
<dbReference type="SMART" id="SM01294">
    <property type="entry name" value="PKS_PP_betabranch"/>
    <property type="match status" value="1"/>
</dbReference>
<sequence length="1803" mass="195980">MFQIPDATAEQDDVAIIGMACRVAGDCTSPEALWESLLNQTDASSDMPSMRWQSYLHRDLRNPEALKDTISRGYFLPSLADFDASFFGISPMEAEQMDPQQRITLEVVWEALQRAGLTAASLSGSNTGVFWGVNSDDYSRLLLEDLPNIQPWMGIGSAYCGIPNRISYHFNLMGPSSAIDAACASSLVAVHHASQAIRLRECDVAIAGGVNALCAPGMFCVLQKAGALSSDGSCRSFDRDACGYGRGEGAGAIILKRRSAALQDGDTILALLKATAVAQDGKTKGIMAPNAEAQAKVALLALKQARLDAAQIGFVEAHATSTPLGDATELAALESVYGASRHGTAGRPCLVGSIKPNIGHLEAGAGIMGLIKSVMCVQKGVVPPQANLRTLSSAVDWETCGLKVVQESTPWEGFHGEPRRAAVCSYGYGGTVSHAIIEEFRRSKSSHVDGSAEKVYTCCQVLLLSGRHQKRIPHLAKALLAYIDATATSLNGPAILARIASTLANRRDHAEYRAALVVDSLESARVSLSSLFKGPSAQVVSKWTRQNRVFSTTTHKGIVFVFSGHGAQWANMGKGLLHNAAFLDAVSPLDTIVQREIQQSPIQLLQAGHDSSSDIAQILTCIIQIGISQVLKSRGIVPSAIIGHSVGEIAASVVAGALTPQEGVLIVTRRSVLYRSAIGKGSMVMINKGFDEMDELVTDQGDPNLVRAIDASPSSCVVAGPVESVSNATLLWKQKYPLLQIMKVNTDIAFHSPMLNNLTEPLIKTLEGVLQPKLATRCKLYSTSCLNPRDNRLRDSLYWANNTISPVRLRQAVGAVVDDSYRVFVEISSHPIVSHAISEIMLDRDIEEWAMIPTLRRDCDAETCILSAMSELHCIGVSIDWAKSVPEEWLPDLPGEPWLHQPIWRNSETTISSKTATALDAAVHDPKKHTLLGKRSYVPRLGIVLYSTTLDSTCKPFPESHPVLGTEIIPAAVLFNTFLSIPGVCSLEDVRLRTVVAIPNGSSRAVQLSVLRNEASIASQLIHTEQRNEDNSWTVHTTTKYKKHQDSSQVAKLEIPFLKRQNTTLLGENFSTKYLSNVGVSAMAFPWVVQEHYQGGDSMLCKVHAMPDQTAVQAELPWHSSSWAPLMDAATSVGSTIFRVSQLRMPTRVKRIDIPSAEKPPKECWLYIQLRSDTDNVCDISILDMQGSLLLKFTQMSFAGIEGEAAMQETNVVGDQHVHSLVHNISWVPAILATKPRWRPSALVIISNQPSFHASWIAACMVKLAKAPIFLPSCRDLENARLPTEGRVAVVYVPDAATKVQDICAASNTYAWHLLQVIKFACRSKLDLRVFTFTACAHDGVDSTALAQAPLIGLCRVLASEHPEHFGCLVDGQGYSAINFGVLIDVIFRVRDIDIVRIQDGLPKVARLQPLATSKKLAPNGKRSLLPHARGTYLITGGLGALGMEVASFLVSHGARRLVLVSRRQLPARRQWSEIRENHWAYSVLAGIKTFEDVGTTVHAISVDMATPAATYTLRRELEKLSLPPVTGVVHAAGVVDDQLALETTQDAFARVLAPKINGALALHQLFPPGSIDFMVLFSSCGQLVGLAGQSSYASGNSFLDILATHRQRHGNDITVSFLWTSWRGMGMVTDSEYVALELESKGITDVTRDDAFAAWLHTAKYEDINHAVVLRARVLNDNNVPPLPILDEITTLSRRGQGVNADNHTQNGNTETVLPTTALEMKTFLVNTIQACVANVLHIEPDDVDPKSALTDLGIDSVMMVMLRRRLQQALEIKVPPTLIWSYPTVDLMVNWFSGKLLVIEA</sequence>
<evidence type="ECO:0000313" key="10">
    <source>
        <dbReference type="EMBL" id="OAA38754.1"/>
    </source>
</evidence>
<evidence type="ECO:0000256" key="3">
    <source>
        <dbReference type="ARBA" id="ARBA00022679"/>
    </source>
</evidence>
<evidence type="ECO:0000256" key="5">
    <source>
        <dbReference type="ARBA" id="ARBA00023268"/>
    </source>
</evidence>
<dbReference type="Pfam" id="PF00550">
    <property type="entry name" value="PP-binding"/>
    <property type="match status" value="1"/>
</dbReference>
<evidence type="ECO:0000256" key="6">
    <source>
        <dbReference type="PROSITE-ProRule" id="PRU01363"/>
    </source>
</evidence>
<dbReference type="GO" id="GO:0004315">
    <property type="term" value="F:3-oxoacyl-[acyl-carrier-protein] synthase activity"/>
    <property type="evidence" value="ECO:0007669"/>
    <property type="project" value="InterPro"/>
</dbReference>
<dbReference type="InterPro" id="IPR036736">
    <property type="entry name" value="ACP-like_sf"/>
</dbReference>
<evidence type="ECO:0000259" key="9">
    <source>
        <dbReference type="PROSITE" id="PS52019"/>
    </source>
</evidence>
<evidence type="ECO:0000313" key="11">
    <source>
        <dbReference type="Proteomes" id="UP000076863"/>
    </source>
</evidence>
<keyword evidence="11" id="KW-1185">Reference proteome</keyword>
<dbReference type="InterPro" id="IPR009081">
    <property type="entry name" value="PP-bd_ACP"/>
</dbReference>
<dbReference type="SMART" id="SM00822">
    <property type="entry name" value="PKS_KR"/>
    <property type="match status" value="1"/>
</dbReference>
<dbReference type="PROSITE" id="PS00012">
    <property type="entry name" value="PHOSPHOPANTETHEINE"/>
    <property type="match status" value="1"/>
</dbReference>
<gene>
    <name evidence="10" type="ORF">BBO_07001</name>
</gene>
<dbReference type="GO" id="GO:0044550">
    <property type="term" value="P:secondary metabolite biosynthetic process"/>
    <property type="evidence" value="ECO:0007669"/>
    <property type="project" value="TreeGrafter"/>
</dbReference>
<dbReference type="InterPro" id="IPR020806">
    <property type="entry name" value="PKS_PP-bd"/>
</dbReference>
<dbReference type="CDD" id="cd00833">
    <property type="entry name" value="PKS"/>
    <property type="match status" value="1"/>
</dbReference>
<dbReference type="Proteomes" id="UP000076863">
    <property type="component" value="Unassembled WGS sequence"/>
</dbReference>
<evidence type="ECO:0000256" key="2">
    <source>
        <dbReference type="ARBA" id="ARBA00022553"/>
    </source>
</evidence>
<dbReference type="CDD" id="cd05274">
    <property type="entry name" value="KR_FAS_SDR_x"/>
    <property type="match status" value="1"/>
</dbReference>
<dbReference type="SUPFAM" id="SSF52151">
    <property type="entry name" value="FabD/lysophospholipase-like"/>
    <property type="match status" value="1"/>
</dbReference>
<dbReference type="EMBL" id="AZHA01000025">
    <property type="protein sequence ID" value="OAA38754.1"/>
    <property type="molecule type" value="Genomic_DNA"/>
</dbReference>
<dbReference type="PROSITE" id="PS00606">
    <property type="entry name" value="KS3_1"/>
    <property type="match status" value="1"/>
</dbReference>
<dbReference type="InterPro" id="IPR050091">
    <property type="entry name" value="PKS_NRPS_Biosynth_Enz"/>
</dbReference>
<evidence type="ECO:0000259" key="8">
    <source>
        <dbReference type="PROSITE" id="PS52004"/>
    </source>
</evidence>
<dbReference type="PANTHER" id="PTHR43775:SF22">
    <property type="entry name" value="SYNTHASE, PUTATIVE (JCVI)-RELATED"/>
    <property type="match status" value="1"/>
</dbReference>
<dbReference type="SMART" id="SM00827">
    <property type="entry name" value="PKS_AT"/>
    <property type="match status" value="1"/>
</dbReference>
<protein>
    <submittedName>
        <fullName evidence="10">Polyketide synthase</fullName>
    </submittedName>
</protein>
<dbReference type="Gene3D" id="1.10.1200.10">
    <property type="entry name" value="ACP-like"/>
    <property type="match status" value="1"/>
</dbReference>
<feature type="domain" description="Ketosynthase family 3 (KS3)" evidence="8">
    <location>
        <begin position="11"/>
        <end position="439"/>
    </location>
</feature>
<dbReference type="InterPro" id="IPR001227">
    <property type="entry name" value="Ac_transferase_dom_sf"/>
</dbReference>
<feature type="region of interest" description="C-terminal hotdog fold" evidence="6">
    <location>
        <begin position="1062"/>
        <end position="1207"/>
    </location>
</feature>
<comment type="caution">
    <text evidence="6">Lacks conserved residue(s) required for the propagation of feature annotation.</text>
</comment>
<dbReference type="SUPFAM" id="SSF53901">
    <property type="entry name" value="Thiolase-like"/>
    <property type="match status" value="1"/>
</dbReference>
<dbReference type="PROSITE" id="PS52004">
    <property type="entry name" value="KS3_2"/>
    <property type="match status" value="1"/>
</dbReference>
<dbReference type="GO" id="GO:0016491">
    <property type="term" value="F:oxidoreductase activity"/>
    <property type="evidence" value="ECO:0007669"/>
    <property type="project" value="UniProtKB-KW"/>
</dbReference>
<dbReference type="InterPro" id="IPR016035">
    <property type="entry name" value="Acyl_Trfase/lysoPLipase"/>
</dbReference>
<dbReference type="InterPro" id="IPR020841">
    <property type="entry name" value="PKS_Beta-ketoAc_synthase_dom"/>
</dbReference>
<evidence type="ECO:0000256" key="1">
    <source>
        <dbReference type="ARBA" id="ARBA00022450"/>
    </source>
</evidence>
<dbReference type="PANTHER" id="PTHR43775">
    <property type="entry name" value="FATTY ACID SYNTHASE"/>
    <property type="match status" value="1"/>
</dbReference>
<dbReference type="InterPro" id="IPR032821">
    <property type="entry name" value="PKS_assoc"/>
</dbReference>
<evidence type="ECO:0000259" key="7">
    <source>
        <dbReference type="PROSITE" id="PS50075"/>
    </source>
</evidence>
<dbReference type="InterPro" id="IPR016039">
    <property type="entry name" value="Thiolase-like"/>
</dbReference>
<dbReference type="GO" id="GO:0004312">
    <property type="term" value="F:fatty acid synthase activity"/>
    <property type="evidence" value="ECO:0007669"/>
    <property type="project" value="TreeGrafter"/>
</dbReference>
<reference evidence="10 11" key="1">
    <citation type="journal article" date="2016" name="Genome Biol. Evol.">
        <title>Divergent and convergent evolution of fungal pathogenicity.</title>
        <authorList>
            <person name="Shang Y."/>
            <person name="Xiao G."/>
            <person name="Zheng P."/>
            <person name="Cen K."/>
            <person name="Zhan S."/>
            <person name="Wang C."/>
        </authorList>
    </citation>
    <scope>NUCLEOTIDE SEQUENCE [LARGE SCALE GENOMIC DNA]</scope>
    <source>
        <strain evidence="10 11">RCEF 3172</strain>
    </source>
</reference>
<dbReference type="OrthoDB" id="329835at2759"/>
<dbReference type="PROSITE" id="PS52019">
    <property type="entry name" value="PKS_MFAS_DH"/>
    <property type="match status" value="1"/>
</dbReference>
<dbReference type="PROSITE" id="PS50075">
    <property type="entry name" value="CARRIER"/>
    <property type="match status" value="1"/>
</dbReference>
<keyword evidence="1" id="KW-0596">Phosphopantetheine</keyword>
<feature type="domain" description="Carrier" evidence="7">
    <location>
        <begin position="1724"/>
        <end position="1798"/>
    </location>
</feature>
<dbReference type="SUPFAM" id="SSF47336">
    <property type="entry name" value="ACP-like"/>
    <property type="match status" value="1"/>
</dbReference>
<dbReference type="Gene3D" id="3.40.50.720">
    <property type="entry name" value="NAD(P)-binding Rossmann-like Domain"/>
    <property type="match status" value="1"/>
</dbReference>
<dbReference type="Pfam" id="PF00698">
    <property type="entry name" value="Acyl_transf_1"/>
    <property type="match status" value="1"/>
</dbReference>
<dbReference type="InterPro" id="IPR057326">
    <property type="entry name" value="KR_dom"/>
</dbReference>
<dbReference type="Pfam" id="PF16197">
    <property type="entry name" value="KAsynt_C_assoc"/>
    <property type="match status" value="1"/>
</dbReference>
<dbReference type="Gene3D" id="3.40.366.10">
    <property type="entry name" value="Malonyl-Coenzyme A Acyl Carrier Protein, domain 2"/>
    <property type="match status" value="1"/>
</dbReference>
<dbReference type="InterPro" id="IPR014043">
    <property type="entry name" value="Acyl_transferase_dom"/>
</dbReference>
<dbReference type="Pfam" id="PF00109">
    <property type="entry name" value="ketoacyl-synt"/>
    <property type="match status" value="1"/>
</dbReference>
<dbReference type="Pfam" id="PF08659">
    <property type="entry name" value="KR"/>
    <property type="match status" value="1"/>
</dbReference>
<name>A0A167ABY5_9HYPO</name>
<dbReference type="InterPro" id="IPR018201">
    <property type="entry name" value="Ketoacyl_synth_AS"/>
</dbReference>
<proteinExistence type="predicted"/>
<dbReference type="SMART" id="SM00825">
    <property type="entry name" value="PKS_KS"/>
    <property type="match status" value="1"/>
</dbReference>
<keyword evidence="2" id="KW-0597">Phosphoprotein</keyword>
<dbReference type="Gene3D" id="3.40.47.10">
    <property type="match status" value="1"/>
</dbReference>
<dbReference type="GO" id="GO:0006633">
    <property type="term" value="P:fatty acid biosynthetic process"/>
    <property type="evidence" value="ECO:0007669"/>
    <property type="project" value="InterPro"/>
</dbReference>
<dbReference type="Gene3D" id="3.30.70.3290">
    <property type="match status" value="1"/>
</dbReference>
<dbReference type="InterPro" id="IPR042104">
    <property type="entry name" value="PKS_dehydratase_sf"/>
</dbReference>
<dbReference type="GO" id="GO:0031177">
    <property type="term" value="F:phosphopantetheine binding"/>
    <property type="evidence" value="ECO:0007669"/>
    <property type="project" value="InterPro"/>
</dbReference>